<organism evidence="3 4">
    <name type="scientific">Cryptococcus wingfieldii CBS 7118</name>
    <dbReference type="NCBI Taxonomy" id="1295528"/>
    <lineage>
        <taxon>Eukaryota</taxon>
        <taxon>Fungi</taxon>
        <taxon>Dikarya</taxon>
        <taxon>Basidiomycota</taxon>
        <taxon>Agaricomycotina</taxon>
        <taxon>Tremellomycetes</taxon>
        <taxon>Tremellales</taxon>
        <taxon>Cryptococcaceae</taxon>
        <taxon>Cryptococcus</taxon>
    </lineage>
</organism>
<dbReference type="EMBL" id="AWGH01000014">
    <property type="protein sequence ID" value="ODN94773.1"/>
    <property type="molecule type" value="Genomic_DNA"/>
</dbReference>
<dbReference type="OrthoDB" id="3364069at2759"/>
<feature type="region of interest" description="Disordered" evidence="1">
    <location>
        <begin position="42"/>
        <end position="100"/>
    </location>
</feature>
<reference evidence="3 4" key="1">
    <citation type="submission" date="2016-06" db="EMBL/GenBank/DDBJ databases">
        <title>Evolution of pathogenesis and genome organization in the Tremellales.</title>
        <authorList>
            <person name="Cuomo C."/>
            <person name="Litvintseva A."/>
            <person name="Heitman J."/>
            <person name="Chen Y."/>
            <person name="Sun S."/>
            <person name="Springer D."/>
            <person name="Dromer F."/>
            <person name="Young S."/>
            <person name="Zeng Q."/>
            <person name="Chapman S."/>
            <person name="Gujja S."/>
            <person name="Saif S."/>
            <person name="Birren B."/>
        </authorList>
    </citation>
    <scope>NUCLEOTIDE SEQUENCE [LARGE SCALE GENOMIC DNA]</scope>
    <source>
        <strain evidence="3 4">CBS 7118</strain>
    </source>
</reference>
<protein>
    <submittedName>
        <fullName evidence="3">Uncharacterized protein</fullName>
    </submittedName>
</protein>
<comment type="caution">
    <text evidence="3">The sequence shown here is derived from an EMBL/GenBank/DDBJ whole genome shotgun (WGS) entry which is preliminary data.</text>
</comment>
<keyword evidence="4" id="KW-1185">Reference proteome</keyword>
<keyword evidence="2" id="KW-1133">Transmembrane helix</keyword>
<sequence length="481" mass="53747">MGVHAVVANTRNEQQPLLQPYTPPHPSATAADIYQSYPSYAQALKDGDKQNGESNGAGPSRVTLDTIRRDSYGTASEGSTTGGSWKGKEPEDVERGREMDIYDPDEPFEPVIDVTWKYMSRLYLLVPVFSLIWFGLLVLLVTFAWSVLKPYQQHILIRSRPPSEKERRAGQHYPLPFLFNPFLVGIFASCTVQTLRVPIYVIVSWFGMSITSVEYLSRVVHTVLHELLRLSSLPLSPASPTSGFHSSYYLGLGWGIAEVAWGTVQGWEQLALYQEVMLPSASSVNDRIWLESSQEEEEAAKRDGMLSSVEERDEDENSLLEDEESDISSEDDVLDETELGKKVEILERMRERRELEEVMGVAFPAIPFALHLLWRLDTLLLNLGLTLILSSFYFNSTPIYHHSLSPSPNTLSALGDHPMVPEREPSQWLWLAWAAVVLVHVVVNLVWRGVAKFGIGAVTWGALIVALGSVFAGLGFWGGLV</sequence>
<accession>A0A1E3J1N1</accession>
<feature type="transmembrane region" description="Helical" evidence="2">
    <location>
        <begin position="428"/>
        <end position="447"/>
    </location>
</feature>
<dbReference type="AlphaFoldDB" id="A0A1E3J1N1"/>
<gene>
    <name evidence="3" type="ORF">L198_04917</name>
</gene>
<feature type="region of interest" description="Disordered" evidence="1">
    <location>
        <begin position="1"/>
        <end position="30"/>
    </location>
</feature>
<feature type="compositionally biased region" description="Acidic residues" evidence="1">
    <location>
        <begin position="311"/>
        <end position="333"/>
    </location>
</feature>
<evidence type="ECO:0000313" key="3">
    <source>
        <dbReference type="EMBL" id="ODN94773.1"/>
    </source>
</evidence>
<feature type="transmembrane region" description="Helical" evidence="2">
    <location>
        <begin position="122"/>
        <end position="148"/>
    </location>
</feature>
<dbReference type="RefSeq" id="XP_019031052.1">
    <property type="nucleotide sequence ID" value="XM_019177020.1"/>
</dbReference>
<evidence type="ECO:0000256" key="2">
    <source>
        <dbReference type="SAM" id="Phobius"/>
    </source>
</evidence>
<feature type="compositionally biased region" description="Basic and acidic residues" evidence="1">
    <location>
        <begin position="86"/>
        <end position="100"/>
    </location>
</feature>
<dbReference type="Proteomes" id="UP000094819">
    <property type="component" value="Unassembled WGS sequence"/>
</dbReference>
<keyword evidence="2" id="KW-0812">Transmembrane</keyword>
<proteinExistence type="predicted"/>
<evidence type="ECO:0000313" key="4">
    <source>
        <dbReference type="Proteomes" id="UP000094819"/>
    </source>
</evidence>
<feature type="transmembrane region" description="Helical" evidence="2">
    <location>
        <begin position="182"/>
        <end position="208"/>
    </location>
</feature>
<feature type="region of interest" description="Disordered" evidence="1">
    <location>
        <begin position="298"/>
        <end position="333"/>
    </location>
</feature>
<keyword evidence="2" id="KW-0472">Membrane</keyword>
<evidence type="ECO:0000256" key="1">
    <source>
        <dbReference type="SAM" id="MobiDB-lite"/>
    </source>
</evidence>
<feature type="transmembrane region" description="Helical" evidence="2">
    <location>
        <begin position="454"/>
        <end position="477"/>
    </location>
</feature>
<name>A0A1E3J1N1_9TREE</name>
<dbReference type="GeneID" id="30194130"/>